<dbReference type="STRING" id="163.SAMN04487775_10948"/>
<evidence type="ECO:0000313" key="3">
    <source>
        <dbReference type="EMBL" id="SEQ42500.1"/>
    </source>
</evidence>
<evidence type="ECO:0000256" key="1">
    <source>
        <dbReference type="ARBA" id="ARBA00022801"/>
    </source>
</evidence>
<dbReference type="GO" id="GO:0016787">
    <property type="term" value="F:hydrolase activity"/>
    <property type="evidence" value="ECO:0007669"/>
    <property type="project" value="UniProtKB-KW"/>
</dbReference>
<dbReference type="OrthoDB" id="24847at2"/>
<dbReference type="InterPro" id="IPR050300">
    <property type="entry name" value="GDXG_lipolytic_enzyme"/>
</dbReference>
<dbReference type="Proteomes" id="UP000182360">
    <property type="component" value="Unassembled WGS sequence"/>
</dbReference>
<organism evidence="3 4">
    <name type="scientific">Treponema bryantii</name>
    <dbReference type="NCBI Taxonomy" id="163"/>
    <lineage>
        <taxon>Bacteria</taxon>
        <taxon>Pseudomonadati</taxon>
        <taxon>Spirochaetota</taxon>
        <taxon>Spirochaetia</taxon>
        <taxon>Spirochaetales</taxon>
        <taxon>Treponemataceae</taxon>
        <taxon>Treponema</taxon>
    </lineage>
</organism>
<gene>
    <name evidence="3" type="ORF">SAMN04487977_104199</name>
</gene>
<protein>
    <submittedName>
        <fullName evidence="3">Acetyl esterase/lipase</fullName>
    </submittedName>
</protein>
<name>A0A1H9FX85_9SPIR</name>
<accession>A0A1H9FX85</accession>
<dbReference type="Gene3D" id="3.40.50.1820">
    <property type="entry name" value="alpha/beta hydrolase"/>
    <property type="match status" value="1"/>
</dbReference>
<dbReference type="AlphaFoldDB" id="A0A1H9FX85"/>
<dbReference type="PANTHER" id="PTHR48081">
    <property type="entry name" value="AB HYDROLASE SUPERFAMILY PROTEIN C4A8.06C"/>
    <property type="match status" value="1"/>
</dbReference>
<reference evidence="3 4" key="1">
    <citation type="submission" date="2016-10" db="EMBL/GenBank/DDBJ databases">
        <authorList>
            <person name="de Groot N.N."/>
        </authorList>
    </citation>
    <scope>NUCLEOTIDE SEQUENCE [LARGE SCALE GENOMIC DNA]</scope>
    <source>
        <strain evidence="3 4">B25</strain>
    </source>
</reference>
<feature type="domain" description="BD-FAE-like" evidence="2">
    <location>
        <begin position="54"/>
        <end position="244"/>
    </location>
</feature>
<dbReference type="SUPFAM" id="SSF53474">
    <property type="entry name" value="alpha/beta-Hydrolases"/>
    <property type="match status" value="1"/>
</dbReference>
<dbReference type="InterPro" id="IPR029058">
    <property type="entry name" value="AB_hydrolase_fold"/>
</dbReference>
<keyword evidence="4" id="KW-1185">Reference proteome</keyword>
<dbReference type="Pfam" id="PF20434">
    <property type="entry name" value="BD-FAE"/>
    <property type="match status" value="1"/>
</dbReference>
<dbReference type="EMBL" id="FOFU01000004">
    <property type="protein sequence ID" value="SEQ42500.1"/>
    <property type="molecule type" value="Genomic_DNA"/>
</dbReference>
<dbReference type="RefSeq" id="WP_074643176.1">
    <property type="nucleotide sequence ID" value="NZ_FOFU01000004.1"/>
</dbReference>
<sequence length="306" mass="34437">MTTLKQFIASRQIRHLFGSSDRKRDKGQTTPADITRYDDILYGDDVKLKKWQYLDVYRPKAAVEADGSLKTLPVIISVHGGGWVYGDKEAYQWYCMRLSQRGFAVVNFSYRLAPEAKFPASMQDTEKVFQFVADNAAQYGFDTNNVFAVGDSAGGHLLSLYAAALTNADLRKNFEFIKDKKLTLRGLGLNCGKYTLDDTDSKFRLLRSGFLPKGGTPDEVELVNSANHVTKDFPPSFVMTCEGDFLKAQAPLMKAKLDAVGVRNELHCYGTPEQPLWHVFHCDPKLPIAVQCNDDECNFFRSIMNQ</sequence>
<evidence type="ECO:0000313" key="4">
    <source>
        <dbReference type="Proteomes" id="UP000182360"/>
    </source>
</evidence>
<dbReference type="InterPro" id="IPR049492">
    <property type="entry name" value="BD-FAE-like_dom"/>
</dbReference>
<evidence type="ECO:0000259" key="2">
    <source>
        <dbReference type="Pfam" id="PF20434"/>
    </source>
</evidence>
<proteinExistence type="predicted"/>
<keyword evidence="1" id="KW-0378">Hydrolase</keyword>